<dbReference type="Proteomes" id="UP000177481">
    <property type="component" value="Unassembled WGS sequence"/>
</dbReference>
<dbReference type="PANTHER" id="PTHR30121">
    <property type="entry name" value="UNCHARACTERIZED PROTEIN YJGR-RELATED"/>
    <property type="match status" value="1"/>
</dbReference>
<proteinExistence type="inferred from homology"/>
<evidence type="ECO:0000313" key="5">
    <source>
        <dbReference type="Proteomes" id="UP000177481"/>
    </source>
</evidence>
<dbReference type="InterPro" id="IPR018145">
    <property type="entry name" value="CagE_TrbE_VirB_cntrl_dom"/>
</dbReference>
<reference evidence="4 5" key="1">
    <citation type="journal article" date="2016" name="Nat. Commun.">
        <title>Thousands of microbial genomes shed light on interconnected biogeochemical processes in an aquifer system.</title>
        <authorList>
            <person name="Anantharaman K."/>
            <person name="Brown C.T."/>
            <person name="Hug L.A."/>
            <person name="Sharon I."/>
            <person name="Castelle C.J."/>
            <person name="Probst A.J."/>
            <person name="Thomas B.C."/>
            <person name="Singh A."/>
            <person name="Wilkins M.J."/>
            <person name="Karaoz U."/>
            <person name="Brodie E.L."/>
            <person name="Williams K.H."/>
            <person name="Hubbard S.S."/>
            <person name="Banfield J.F."/>
        </authorList>
    </citation>
    <scope>NUCLEOTIDE SEQUENCE [LARGE SCALE GENOMIC DNA]</scope>
</reference>
<feature type="domain" description="TraG P-loop" evidence="3">
    <location>
        <begin position="383"/>
        <end position="527"/>
    </location>
</feature>
<dbReference type="Pfam" id="PF03135">
    <property type="entry name" value="CagE_TrbE_VirB"/>
    <property type="match status" value="1"/>
</dbReference>
<evidence type="ECO:0000313" key="4">
    <source>
        <dbReference type="EMBL" id="OGD64991.1"/>
    </source>
</evidence>
<dbReference type="GO" id="GO:0005524">
    <property type="term" value="F:ATP binding"/>
    <property type="evidence" value="ECO:0007669"/>
    <property type="project" value="InterPro"/>
</dbReference>
<dbReference type="Pfam" id="PF19044">
    <property type="entry name" value="P-loop_TraG"/>
    <property type="match status" value="2"/>
</dbReference>
<dbReference type="SUPFAM" id="SSF52540">
    <property type="entry name" value="P-loop containing nucleoside triphosphate hydrolases"/>
    <property type="match status" value="1"/>
</dbReference>
<dbReference type="CDD" id="cd01127">
    <property type="entry name" value="TrwB_TraG_TraD_VirD4"/>
    <property type="match status" value="1"/>
</dbReference>
<gene>
    <name evidence="4" type="ORF">A3A71_00450</name>
</gene>
<evidence type="ECO:0000259" key="3">
    <source>
        <dbReference type="Pfam" id="PF19044"/>
    </source>
</evidence>
<dbReference type="AlphaFoldDB" id="A0A1F5ECB2"/>
<dbReference type="InterPro" id="IPR027417">
    <property type="entry name" value="P-loop_NTPase"/>
</dbReference>
<dbReference type="InterPro" id="IPR051162">
    <property type="entry name" value="T4SS_component"/>
</dbReference>
<comment type="similarity">
    <text evidence="1">Belongs to the TrbE/VirB4 family.</text>
</comment>
<dbReference type="EMBL" id="MEZX01000002">
    <property type="protein sequence ID" value="OGD64991.1"/>
    <property type="molecule type" value="Genomic_DNA"/>
</dbReference>
<protein>
    <submittedName>
        <fullName evidence="4">Conjugal transfer protein TraC</fullName>
    </submittedName>
</protein>
<sequence>MAQGASNLLDIIAPAGFNIQANYLQLGNYFVRTLFVYTYPRYLQANWLSPIINYDTALDIAMFIYPIETNVLLGQLRRKTTQLQSSEMIEQDKGLVRNPELETAIGDIEELRDTLQKGETRLFQFGLYFTIYATSLDELNKLAKQFESILGGSLIYSKQALLQMEPGFNATLPLLDDQMNIIRNLDTGSLSTTFPFTSAELSHHDGVLYGINLHNSSLVLFDRFKMENANQVVFAKSGAGKSYAVKLEAIRSLMMGTELIIIDPENEYKALSEAVGGTYISLSLSSSQKINPFDLPKFSAEAGDSGEQILRTTVTAVHGLLGLMAGGLSPEEDSLLDKALYETYSLKDISTDEATHTNPPPVLSDLVTVLQNMSGAESLINRLAKYTEGSFANLFNSPTSIDMNNRVTVFSIRDMEDELRPIAMYLVLNYIWSRIKSQLKRRLLLIDEAWWMMRYEDSAKFLNAMVKRARKYYLGITVISQDVDDFLNSSYGRSVVNNSSTQLLLGQATSGIDKIAETFKLTDGEKFFLTEAEVGQGLFFAGTNRAAIQIVSSYTEDQVITTDPQQLMEMYGGGPSGK</sequence>
<evidence type="ECO:0000259" key="2">
    <source>
        <dbReference type="Pfam" id="PF03135"/>
    </source>
</evidence>
<organism evidence="4 5">
    <name type="scientific">Candidatus Berkelbacteria bacterium RIFCSPLOWO2_01_FULL_50_28</name>
    <dbReference type="NCBI Taxonomy" id="1797471"/>
    <lineage>
        <taxon>Bacteria</taxon>
        <taxon>Candidatus Berkelbacteria</taxon>
    </lineage>
</organism>
<evidence type="ECO:0000256" key="1">
    <source>
        <dbReference type="ARBA" id="ARBA00006512"/>
    </source>
</evidence>
<dbReference type="Gene3D" id="1.10.8.730">
    <property type="match status" value="1"/>
</dbReference>
<feature type="domain" description="CagE TrbE VirB component of type IV transporter system central" evidence="2">
    <location>
        <begin position="25"/>
        <end position="173"/>
    </location>
</feature>
<dbReference type="STRING" id="1797471.A3A71_00450"/>
<comment type="caution">
    <text evidence="4">The sequence shown here is derived from an EMBL/GenBank/DDBJ whole genome shotgun (WGS) entry which is preliminary data.</text>
</comment>
<name>A0A1F5ECB2_9BACT</name>
<dbReference type="PANTHER" id="PTHR30121:SF6">
    <property type="entry name" value="SLR6007 PROTEIN"/>
    <property type="match status" value="1"/>
</dbReference>
<dbReference type="NCBIfam" id="NF045971">
    <property type="entry name" value="conju_CD1110"/>
    <property type="match status" value="1"/>
</dbReference>
<feature type="domain" description="TraG P-loop" evidence="3">
    <location>
        <begin position="225"/>
        <end position="297"/>
    </location>
</feature>
<dbReference type="Gene3D" id="3.40.50.300">
    <property type="entry name" value="P-loop containing nucleotide triphosphate hydrolases"/>
    <property type="match status" value="1"/>
</dbReference>
<dbReference type="InterPro" id="IPR043964">
    <property type="entry name" value="P-loop_TraG"/>
</dbReference>
<accession>A0A1F5ECB2</accession>